<proteinExistence type="predicted"/>
<evidence type="ECO:0000313" key="2">
    <source>
        <dbReference type="Proteomes" id="UP000620559"/>
    </source>
</evidence>
<comment type="caution">
    <text evidence="1">The sequence shown here is derived from an EMBL/GenBank/DDBJ whole genome shotgun (WGS) entry which is preliminary data.</text>
</comment>
<organism evidence="1 2">
    <name type="scientific">Plectonema cf. radiosum LEGE 06105</name>
    <dbReference type="NCBI Taxonomy" id="945769"/>
    <lineage>
        <taxon>Bacteria</taxon>
        <taxon>Bacillati</taxon>
        <taxon>Cyanobacteriota</taxon>
        <taxon>Cyanophyceae</taxon>
        <taxon>Oscillatoriophycideae</taxon>
        <taxon>Oscillatoriales</taxon>
        <taxon>Microcoleaceae</taxon>
        <taxon>Plectonema</taxon>
    </lineage>
</organism>
<dbReference type="EMBL" id="JADEWL010000058">
    <property type="protein sequence ID" value="MBE9214365.1"/>
    <property type="molecule type" value="Genomic_DNA"/>
</dbReference>
<dbReference type="AlphaFoldDB" id="A0A8J7F3Q4"/>
<sequence>MGLFDEVLSAINSPDRQGSMDQIGGILNTVQQLSGNAGTDSSTMESAMGIVGNFVRSSLQEKRVAQGEQQAQSIVNQFSGTSPNSQAVNALFSSGMQQQVAQAIAQRTGLDVNMALQMLPMLVPLVLQFLQSGASSQNPQSGENSVLHSFLDADGDGNVDISDAIQLASRFMKR</sequence>
<protein>
    <submittedName>
        <fullName evidence="1">DUF937 domain-containing protein</fullName>
    </submittedName>
</protein>
<dbReference type="RefSeq" id="WP_193922080.1">
    <property type="nucleotide sequence ID" value="NZ_JADEWL010000058.1"/>
</dbReference>
<dbReference type="Pfam" id="PF06078">
    <property type="entry name" value="DUF937"/>
    <property type="match status" value="1"/>
</dbReference>
<accession>A0A8J7F3Q4</accession>
<reference evidence="1" key="1">
    <citation type="submission" date="2020-10" db="EMBL/GenBank/DDBJ databases">
        <authorList>
            <person name="Castelo-Branco R."/>
            <person name="Eusebio N."/>
            <person name="Adriana R."/>
            <person name="Vieira A."/>
            <person name="Brugerolle De Fraissinette N."/>
            <person name="Rezende De Castro R."/>
            <person name="Schneider M.P."/>
            <person name="Vasconcelos V."/>
            <person name="Leao P.N."/>
        </authorList>
    </citation>
    <scope>NUCLEOTIDE SEQUENCE</scope>
    <source>
        <strain evidence="1">LEGE 06105</strain>
    </source>
</reference>
<dbReference type="Proteomes" id="UP000620559">
    <property type="component" value="Unassembled WGS sequence"/>
</dbReference>
<dbReference type="InterPro" id="IPR009282">
    <property type="entry name" value="DUF937"/>
</dbReference>
<evidence type="ECO:0000313" key="1">
    <source>
        <dbReference type="EMBL" id="MBE9214365.1"/>
    </source>
</evidence>
<name>A0A8J7F3Q4_9CYAN</name>
<keyword evidence="2" id="KW-1185">Reference proteome</keyword>
<gene>
    <name evidence="1" type="ORF">IQ247_17105</name>
</gene>